<dbReference type="Proteomes" id="UP001164746">
    <property type="component" value="Chromosome 4"/>
</dbReference>
<feature type="chain" id="PRO_5045189946" description="Short-chain collagen C4-like" evidence="1">
    <location>
        <begin position="21"/>
        <end position="438"/>
    </location>
</feature>
<feature type="signal peptide" evidence="1">
    <location>
        <begin position="1"/>
        <end position="20"/>
    </location>
</feature>
<organism evidence="2 3">
    <name type="scientific">Mya arenaria</name>
    <name type="common">Soft-shell clam</name>
    <dbReference type="NCBI Taxonomy" id="6604"/>
    <lineage>
        <taxon>Eukaryota</taxon>
        <taxon>Metazoa</taxon>
        <taxon>Spiralia</taxon>
        <taxon>Lophotrochozoa</taxon>
        <taxon>Mollusca</taxon>
        <taxon>Bivalvia</taxon>
        <taxon>Autobranchia</taxon>
        <taxon>Heteroconchia</taxon>
        <taxon>Euheterodonta</taxon>
        <taxon>Imparidentia</taxon>
        <taxon>Neoheterodontei</taxon>
        <taxon>Myida</taxon>
        <taxon>Myoidea</taxon>
        <taxon>Myidae</taxon>
        <taxon>Mya</taxon>
    </lineage>
</organism>
<evidence type="ECO:0008006" key="4">
    <source>
        <dbReference type="Google" id="ProtNLM"/>
    </source>
</evidence>
<reference evidence="2" key="1">
    <citation type="submission" date="2022-11" db="EMBL/GenBank/DDBJ databases">
        <title>Centuries of genome instability and evolution in soft-shell clam transmissible cancer (bioRxiv).</title>
        <authorList>
            <person name="Hart S.F.M."/>
            <person name="Yonemitsu M.A."/>
            <person name="Giersch R.M."/>
            <person name="Beal B.F."/>
            <person name="Arriagada G."/>
            <person name="Davis B.W."/>
            <person name="Ostrander E.A."/>
            <person name="Goff S.P."/>
            <person name="Metzger M.J."/>
        </authorList>
    </citation>
    <scope>NUCLEOTIDE SEQUENCE</scope>
    <source>
        <strain evidence="2">MELC-2E11</strain>
        <tissue evidence="2">Siphon/mantle</tissue>
    </source>
</reference>
<gene>
    <name evidence="2" type="ORF">MAR_009412</name>
</gene>
<keyword evidence="3" id="KW-1185">Reference proteome</keyword>
<dbReference type="PANTHER" id="PTHR24024:SF18">
    <property type="entry name" value="SHORT-CHAIN COLLAGEN C4-LIKE"/>
    <property type="match status" value="1"/>
</dbReference>
<dbReference type="EMBL" id="CP111015">
    <property type="protein sequence ID" value="WAR02854.1"/>
    <property type="molecule type" value="Genomic_DNA"/>
</dbReference>
<evidence type="ECO:0000313" key="3">
    <source>
        <dbReference type="Proteomes" id="UP001164746"/>
    </source>
</evidence>
<evidence type="ECO:0000256" key="1">
    <source>
        <dbReference type="SAM" id="SignalP"/>
    </source>
</evidence>
<accession>A0ABY7E355</accession>
<name>A0ABY7E355_MYAAR</name>
<sequence length="438" mass="47487">MVGVLSAAVALVFLWGSVVGGMEDGTFESRFEYEYKVLQKLIVLEMEKTELRGMVTALTTSLEGAETVIRALNATVQNVATGSSYIRWGRKTCPTETGARSLYDGYAGGTWYAHSGGGNTYLCLPRDPVLDDIQGGYRSYIYGAEYQTFGGTLWSEMNDEEVPCVVCITPNTNVVMVPAKNVCHAGWTLEYAGYLMAEKFDHSAKNYVCMDGEPDDLDGSRGSQDGALFYFVEASCGSLPCDPYIHGYELTCAVCSLPPAETVIHALNATVRNVATGSTYIRWGRKTCPTETGARPLYDGYAGGTLYSHTGGGNTYLCLPRDPVLNDIQGGERSGIYGAKYHTSGTIWSERYNGEVPSVICIKTNTNVVMVPAKNVCHPGWTLDYAGYLMAETSVHNAKIYNGALFFFVVASCGSLPCDPYIEGYELTCAVCSLPPVN</sequence>
<keyword evidence="1" id="KW-0732">Signal</keyword>
<protein>
    <recommendedName>
        <fullName evidence="4">Short-chain collagen C4-like</fullName>
    </recommendedName>
</protein>
<evidence type="ECO:0000313" key="2">
    <source>
        <dbReference type="EMBL" id="WAR02854.1"/>
    </source>
</evidence>
<dbReference type="InterPro" id="IPR051077">
    <property type="entry name" value="Ca-dependent_lectin"/>
</dbReference>
<dbReference type="PANTHER" id="PTHR24024">
    <property type="entry name" value="PULMONARY SURFACTANT-ASSOCIATED PROTEIN A"/>
    <property type="match status" value="1"/>
</dbReference>
<proteinExistence type="predicted"/>